<dbReference type="Pfam" id="PF04074">
    <property type="entry name" value="DUF386"/>
    <property type="match status" value="1"/>
</dbReference>
<accession>A0A2P8E4C5</accession>
<dbReference type="AlphaFoldDB" id="A0A2P8E4C5"/>
<dbReference type="OrthoDB" id="9792756at2"/>
<dbReference type="InterPro" id="IPR037012">
    <property type="entry name" value="NanQ/TabA/YiaL_sf"/>
</dbReference>
<dbReference type="Gene3D" id="2.60.120.370">
    <property type="entry name" value="YhcH/YjgK/YiaL"/>
    <property type="match status" value="1"/>
</dbReference>
<dbReference type="SUPFAM" id="SSF51197">
    <property type="entry name" value="Clavaminate synthase-like"/>
    <property type="match status" value="1"/>
</dbReference>
<dbReference type="PANTHER" id="PTHR34986:SF1">
    <property type="entry name" value="PROTEIN YIAL"/>
    <property type="match status" value="1"/>
</dbReference>
<dbReference type="NCBIfam" id="TIGR00022">
    <property type="entry name" value="YhcH/YjgK/YiaL family protein"/>
    <property type="match status" value="1"/>
</dbReference>
<dbReference type="InterPro" id="IPR004375">
    <property type="entry name" value="NanQ/TabA/YiaL"/>
</dbReference>
<evidence type="ECO:0000313" key="2">
    <source>
        <dbReference type="Proteomes" id="UP000240708"/>
    </source>
</evidence>
<sequence length="204" mass="24307">MNYRKISFILVISLMFNTSCNKQNSPDKWSEEEISNWFESKEWLGNTVLRPHESIDRKQFAAHYHLNKPLWDKAFDYLINTDLKNIEIGIHEIQGRELYVMVTEYSTKDPTEIFFENHQEYTDIQYVVYGREFIGLTEPRHSSIRTPYQKDRDITFYNVTNSKNLLADPRSFFIFFEENIHCPAIRVNGSEPVKKVVIKIKNRN</sequence>
<gene>
    <name evidence="1" type="ORF">CLV48_10556</name>
</gene>
<name>A0A2P8E4C5_9BACT</name>
<reference evidence="1 2" key="1">
    <citation type="submission" date="2018-03" db="EMBL/GenBank/DDBJ databases">
        <title>Genomic Encyclopedia of Archaeal and Bacterial Type Strains, Phase II (KMG-II): from individual species to whole genera.</title>
        <authorList>
            <person name="Goeker M."/>
        </authorList>
    </citation>
    <scope>NUCLEOTIDE SEQUENCE [LARGE SCALE GENOMIC DNA]</scope>
    <source>
        <strain evidence="1 2">DSM 28057</strain>
    </source>
</reference>
<comment type="caution">
    <text evidence="1">The sequence shown here is derived from an EMBL/GenBank/DDBJ whole genome shotgun (WGS) entry which is preliminary data.</text>
</comment>
<organism evidence="1 2">
    <name type="scientific">Cecembia rubra</name>
    <dbReference type="NCBI Taxonomy" id="1485585"/>
    <lineage>
        <taxon>Bacteria</taxon>
        <taxon>Pseudomonadati</taxon>
        <taxon>Bacteroidota</taxon>
        <taxon>Cytophagia</taxon>
        <taxon>Cytophagales</taxon>
        <taxon>Cyclobacteriaceae</taxon>
        <taxon>Cecembia</taxon>
    </lineage>
</organism>
<proteinExistence type="predicted"/>
<dbReference type="EMBL" id="PYGF01000005">
    <property type="protein sequence ID" value="PSL04315.1"/>
    <property type="molecule type" value="Genomic_DNA"/>
</dbReference>
<protein>
    <submittedName>
        <fullName evidence="1">YhcH/YjgK/YiaL family protein</fullName>
    </submittedName>
</protein>
<dbReference type="PANTHER" id="PTHR34986">
    <property type="entry name" value="EVOLVED BETA-GALACTOSIDASE SUBUNIT BETA"/>
    <property type="match status" value="1"/>
</dbReference>
<dbReference type="GO" id="GO:0005829">
    <property type="term" value="C:cytosol"/>
    <property type="evidence" value="ECO:0007669"/>
    <property type="project" value="TreeGrafter"/>
</dbReference>
<dbReference type="RefSeq" id="WP_106567225.1">
    <property type="nucleotide sequence ID" value="NZ_PYGF01000005.1"/>
</dbReference>
<dbReference type="Proteomes" id="UP000240708">
    <property type="component" value="Unassembled WGS sequence"/>
</dbReference>
<keyword evidence="2" id="KW-1185">Reference proteome</keyword>
<evidence type="ECO:0000313" key="1">
    <source>
        <dbReference type="EMBL" id="PSL04315.1"/>
    </source>
</evidence>